<organism evidence="4">
    <name type="scientific">Echinostoma caproni</name>
    <dbReference type="NCBI Taxonomy" id="27848"/>
    <lineage>
        <taxon>Eukaryota</taxon>
        <taxon>Metazoa</taxon>
        <taxon>Spiralia</taxon>
        <taxon>Lophotrochozoa</taxon>
        <taxon>Platyhelminthes</taxon>
        <taxon>Trematoda</taxon>
        <taxon>Digenea</taxon>
        <taxon>Plagiorchiida</taxon>
        <taxon>Echinostomata</taxon>
        <taxon>Echinostomatoidea</taxon>
        <taxon>Echinostomatidae</taxon>
        <taxon>Echinostoma</taxon>
    </lineage>
</organism>
<keyword evidence="3" id="KW-1185">Reference proteome</keyword>
<evidence type="ECO:0000313" key="4">
    <source>
        <dbReference type="WBParaSite" id="ECPE_0001537701-mRNA-1"/>
    </source>
</evidence>
<dbReference type="AlphaFoldDB" id="A0A183B802"/>
<dbReference type="InterPro" id="IPR047857">
    <property type="entry name" value="Snurportin1_C"/>
</dbReference>
<dbReference type="WBParaSite" id="ECPE_0001537701-mRNA-1">
    <property type="protein sequence ID" value="ECPE_0001537701-mRNA-1"/>
    <property type="gene ID" value="ECPE_0001537701"/>
</dbReference>
<sequence length="95" mass="11251">MTREVDEFPNTQYYTTVDGILFYHNAVIYEPGPTPLVGWLKPYMLPEWFPQIEVNKDYLADIPVEYTDYLNEIRHQEEGKLRIHSPTNILIPHQS</sequence>
<dbReference type="Proteomes" id="UP000272942">
    <property type="component" value="Unassembled WGS sequence"/>
</dbReference>
<evidence type="ECO:0000259" key="1">
    <source>
        <dbReference type="Pfam" id="PF21974"/>
    </source>
</evidence>
<evidence type="ECO:0000313" key="3">
    <source>
        <dbReference type="Proteomes" id="UP000272942"/>
    </source>
</evidence>
<feature type="domain" description="Snurportin-1 m3G cap-binding" evidence="1">
    <location>
        <begin position="10"/>
        <end position="42"/>
    </location>
</feature>
<protein>
    <submittedName>
        <fullName evidence="4">Snurportin-1</fullName>
    </submittedName>
</protein>
<gene>
    <name evidence="2" type="ORF">ECPE_LOCUS15337</name>
</gene>
<reference evidence="4" key="1">
    <citation type="submission" date="2016-06" db="UniProtKB">
        <authorList>
            <consortium name="WormBaseParasite"/>
        </authorList>
    </citation>
    <scope>IDENTIFICATION</scope>
</reference>
<dbReference type="EMBL" id="UZAN01060247">
    <property type="protein sequence ID" value="VDP92609.1"/>
    <property type="molecule type" value="Genomic_DNA"/>
</dbReference>
<accession>A0A183B802</accession>
<dbReference type="OrthoDB" id="10003593at2759"/>
<name>A0A183B802_9TREM</name>
<dbReference type="Pfam" id="PF21974">
    <property type="entry name" value="SPN1_m3Gcap_bd"/>
    <property type="match status" value="1"/>
</dbReference>
<dbReference type="Gene3D" id="3.30.470.30">
    <property type="entry name" value="DNA ligase/mRNA capping enzyme"/>
    <property type="match status" value="1"/>
</dbReference>
<proteinExistence type="predicted"/>
<reference evidence="2 3" key="2">
    <citation type="submission" date="2018-11" db="EMBL/GenBank/DDBJ databases">
        <authorList>
            <consortium name="Pathogen Informatics"/>
        </authorList>
    </citation>
    <scope>NUCLEOTIDE SEQUENCE [LARGE SCALE GENOMIC DNA]</scope>
    <source>
        <strain evidence="2 3">Egypt</strain>
    </source>
</reference>
<evidence type="ECO:0000313" key="2">
    <source>
        <dbReference type="EMBL" id="VDP92609.1"/>
    </source>
</evidence>